<proteinExistence type="predicted"/>
<dbReference type="GO" id="GO:0046306">
    <property type="term" value="P:alkanesulfonate catabolic process"/>
    <property type="evidence" value="ECO:0007669"/>
    <property type="project" value="TreeGrafter"/>
</dbReference>
<dbReference type="InterPro" id="IPR011251">
    <property type="entry name" value="Luciferase-like_dom"/>
</dbReference>
<dbReference type="SUPFAM" id="SSF51679">
    <property type="entry name" value="Bacterial luciferase-like"/>
    <property type="match status" value="1"/>
</dbReference>
<reference evidence="6 7" key="1">
    <citation type="submission" date="2019-06" db="EMBL/GenBank/DDBJ databases">
        <title>Sequencing the genomes of 1000 actinobacteria strains.</title>
        <authorList>
            <person name="Klenk H.-P."/>
        </authorList>
    </citation>
    <scope>NUCLEOTIDE SEQUENCE [LARGE SCALE GENOMIC DNA]</scope>
    <source>
        <strain evidence="6 7">DSM 45015</strain>
    </source>
</reference>
<keyword evidence="7" id="KW-1185">Reference proteome</keyword>
<dbReference type="PANTHER" id="PTHR42847">
    <property type="entry name" value="ALKANESULFONATE MONOOXYGENASE"/>
    <property type="match status" value="1"/>
</dbReference>
<organism evidence="6 7">
    <name type="scientific">Haloactinospora alba</name>
    <dbReference type="NCBI Taxonomy" id="405555"/>
    <lineage>
        <taxon>Bacteria</taxon>
        <taxon>Bacillati</taxon>
        <taxon>Actinomycetota</taxon>
        <taxon>Actinomycetes</taxon>
        <taxon>Streptosporangiales</taxon>
        <taxon>Nocardiopsidaceae</taxon>
        <taxon>Haloactinospora</taxon>
    </lineage>
</organism>
<evidence type="ECO:0000313" key="7">
    <source>
        <dbReference type="Proteomes" id="UP000317422"/>
    </source>
</evidence>
<accession>A0A543N9Y4</accession>
<dbReference type="GO" id="GO:0008726">
    <property type="term" value="F:alkanesulfonate monooxygenase activity"/>
    <property type="evidence" value="ECO:0007669"/>
    <property type="project" value="TreeGrafter"/>
</dbReference>
<feature type="domain" description="Luciferase-like" evidence="5">
    <location>
        <begin position="16"/>
        <end position="276"/>
    </location>
</feature>
<evidence type="ECO:0000256" key="4">
    <source>
        <dbReference type="ARBA" id="ARBA00023033"/>
    </source>
</evidence>
<dbReference type="AlphaFoldDB" id="A0A543N9Y4"/>
<sequence length="299" mass="32186">MRIGFTLPQMGALAHETHDVARFAREAERIGADSLWVGDRLLGPVNPSVGYFGSDSIPEEFHAVLDPFALMAVAATVTERVSVGANVLNAPWYAPAVLARSLTTIDRLSGGRLLPGFGTGWSPEEYQAAGVPMKERGARLDECLDALEVLWSENPAQYEGKHWRVPATHSDLKPVQRPRPPVYLGAFAPAAMQRVARRADGWLPVVAPGTGPFDPTAITAPMADIRTRASEAGRDPAELGMVLRVYPTATASVDEIAEALVRAEREAGVDHAFVEMMNVATEVDGALELAERVLDTARA</sequence>
<comment type="caution">
    <text evidence="6">The sequence shown here is derived from an EMBL/GenBank/DDBJ whole genome shotgun (WGS) entry which is preliminary data.</text>
</comment>
<keyword evidence="1" id="KW-0285">Flavoprotein</keyword>
<evidence type="ECO:0000259" key="5">
    <source>
        <dbReference type="Pfam" id="PF00296"/>
    </source>
</evidence>
<gene>
    <name evidence="6" type="ORF">FHX37_3976</name>
</gene>
<evidence type="ECO:0000313" key="6">
    <source>
        <dbReference type="EMBL" id="TQN28619.1"/>
    </source>
</evidence>
<evidence type="ECO:0000256" key="3">
    <source>
        <dbReference type="ARBA" id="ARBA00023002"/>
    </source>
</evidence>
<dbReference type="NCBIfam" id="TIGR03619">
    <property type="entry name" value="F420_Rv2161c"/>
    <property type="match status" value="1"/>
</dbReference>
<dbReference type="PANTHER" id="PTHR42847:SF4">
    <property type="entry name" value="ALKANESULFONATE MONOOXYGENASE-RELATED"/>
    <property type="match status" value="1"/>
</dbReference>
<dbReference type="Proteomes" id="UP000317422">
    <property type="component" value="Unassembled WGS sequence"/>
</dbReference>
<dbReference type="InterPro" id="IPR050172">
    <property type="entry name" value="SsuD_RutA_monooxygenase"/>
</dbReference>
<dbReference type="InterPro" id="IPR036661">
    <property type="entry name" value="Luciferase-like_sf"/>
</dbReference>
<evidence type="ECO:0000256" key="1">
    <source>
        <dbReference type="ARBA" id="ARBA00022630"/>
    </source>
</evidence>
<dbReference type="OrthoDB" id="3206024at2"/>
<evidence type="ECO:0000256" key="2">
    <source>
        <dbReference type="ARBA" id="ARBA00022643"/>
    </source>
</evidence>
<dbReference type="EMBL" id="VFQC01000002">
    <property type="protein sequence ID" value="TQN28619.1"/>
    <property type="molecule type" value="Genomic_DNA"/>
</dbReference>
<protein>
    <submittedName>
        <fullName evidence="6">Putative F420-dependent oxidoreductase</fullName>
    </submittedName>
</protein>
<dbReference type="Gene3D" id="3.20.20.30">
    <property type="entry name" value="Luciferase-like domain"/>
    <property type="match status" value="1"/>
</dbReference>
<keyword evidence="3" id="KW-0560">Oxidoreductase</keyword>
<dbReference type="RefSeq" id="WP_141925647.1">
    <property type="nucleotide sequence ID" value="NZ_VFQC01000002.1"/>
</dbReference>
<name>A0A543N9Y4_9ACTN</name>
<keyword evidence="4" id="KW-0503">Monooxygenase</keyword>
<dbReference type="InterPro" id="IPR019921">
    <property type="entry name" value="Lucif-like_OxRdtase_Rv2161c"/>
</dbReference>
<keyword evidence="2" id="KW-0288">FMN</keyword>
<dbReference type="Pfam" id="PF00296">
    <property type="entry name" value="Bac_luciferase"/>
    <property type="match status" value="1"/>
</dbReference>